<reference evidence="1 2" key="1">
    <citation type="journal article" date="2024" name="BMC Genomics">
        <title>De novo assembly and annotation of Popillia japonica's genome with initial clues to its potential as an invasive pest.</title>
        <authorList>
            <person name="Cucini C."/>
            <person name="Boschi S."/>
            <person name="Funari R."/>
            <person name="Cardaioli E."/>
            <person name="Iannotti N."/>
            <person name="Marturano G."/>
            <person name="Paoli F."/>
            <person name="Bruttini M."/>
            <person name="Carapelli A."/>
            <person name="Frati F."/>
            <person name="Nardi F."/>
        </authorList>
    </citation>
    <scope>NUCLEOTIDE SEQUENCE [LARGE SCALE GENOMIC DNA]</scope>
    <source>
        <strain evidence="1">DMR45628</strain>
    </source>
</reference>
<dbReference type="EMBL" id="JASPKY010000024">
    <property type="protein sequence ID" value="KAK9752034.1"/>
    <property type="molecule type" value="Genomic_DNA"/>
</dbReference>
<proteinExistence type="predicted"/>
<accession>A0AAW1N0K2</accession>
<dbReference type="Proteomes" id="UP001458880">
    <property type="component" value="Unassembled WGS sequence"/>
</dbReference>
<dbReference type="AlphaFoldDB" id="A0AAW1N0K2"/>
<comment type="caution">
    <text evidence="1">The sequence shown here is derived from an EMBL/GenBank/DDBJ whole genome shotgun (WGS) entry which is preliminary data.</text>
</comment>
<sequence length="111" mass="12667">MPKENSYDELINLLEKHLAPEKNILSISDYIGILRADIGDCHFVSDCACRDYIGILRADIGDCHFVSDCACRAPITDIFLRAQFIRGIKDSSIREKLLQSETKSRNQRQLH</sequence>
<protein>
    <submittedName>
        <fullName evidence="1">Uncharacterized protein</fullName>
    </submittedName>
</protein>
<gene>
    <name evidence="1" type="ORF">QE152_g4569</name>
</gene>
<evidence type="ECO:0000313" key="1">
    <source>
        <dbReference type="EMBL" id="KAK9752034.1"/>
    </source>
</evidence>
<organism evidence="1 2">
    <name type="scientific">Popillia japonica</name>
    <name type="common">Japanese beetle</name>
    <dbReference type="NCBI Taxonomy" id="7064"/>
    <lineage>
        <taxon>Eukaryota</taxon>
        <taxon>Metazoa</taxon>
        <taxon>Ecdysozoa</taxon>
        <taxon>Arthropoda</taxon>
        <taxon>Hexapoda</taxon>
        <taxon>Insecta</taxon>
        <taxon>Pterygota</taxon>
        <taxon>Neoptera</taxon>
        <taxon>Endopterygota</taxon>
        <taxon>Coleoptera</taxon>
        <taxon>Polyphaga</taxon>
        <taxon>Scarabaeiformia</taxon>
        <taxon>Scarabaeidae</taxon>
        <taxon>Rutelinae</taxon>
        <taxon>Popillia</taxon>
    </lineage>
</organism>
<evidence type="ECO:0000313" key="2">
    <source>
        <dbReference type="Proteomes" id="UP001458880"/>
    </source>
</evidence>
<keyword evidence="2" id="KW-1185">Reference proteome</keyword>
<name>A0AAW1N0K2_POPJA</name>